<reference evidence="2 3" key="1">
    <citation type="submission" date="2020-10" db="EMBL/GenBank/DDBJ databases">
        <title>The Coptis chinensis genome and diversification of protoberbering-type alkaloids.</title>
        <authorList>
            <person name="Wang B."/>
            <person name="Shu S."/>
            <person name="Song C."/>
            <person name="Liu Y."/>
        </authorList>
    </citation>
    <scope>NUCLEOTIDE SEQUENCE [LARGE SCALE GENOMIC DNA]</scope>
    <source>
        <strain evidence="2">HL-2020</strain>
        <tissue evidence="2">Leaf</tissue>
    </source>
</reference>
<protein>
    <submittedName>
        <fullName evidence="2">Uncharacterized protein</fullName>
    </submittedName>
</protein>
<feature type="region of interest" description="Disordered" evidence="1">
    <location>
        <begin position="130"/>
        <end position="149"/>
    </location>
</feature>
<dbReference type="EMBL" id="JADFTS010000003">
    <property type="protein sequence ID" value="KAF9615617.1"/>
    <property type="molecule type" value="Genomic_DNA"/>
</dbReference>
<dbReference type="OrthoDB" id="1045822at2759"/>
<keyword evidence="3" id="KW-1185">Reference proteome</keyword>
<proteinExistence type="predicted"/>
<name>A0A835IFH4_9MAGN</name>
<evidence type="ECO:0000256" key="1">
    <source>
        <dbReference type="SAM" id="MobiDB-lite"/>
    </source>
</evidence>
<dbReference type="AlphaFoldDB" id="A0A835IFH4"/>
<gene>
    <name evidence="2" type="ORF">IFM89_024713</name>
</gene>
<dbReference type="InterPro" id="IPR006461">
    <property type="entry name" value="PLAC_motif_containing"/>
</dbReference>
<dbReference type="Proteomes" id="UP000631114">
    <property type="component" value="Unassembled WGS sequence"/>
</dbReference>
<dbReference type="PANTHER" id="PTHR15907">
    <property type="entry name" value="DUF614 FAMILY PROTEIN-RELATED"/>
    <property type="match status" value="1"/>
</dbReference>
<accession>A0A835IFH4</accession>
<evidence type="ECO:0000313" key="3">
    <source>
        <dbReference type="Proteomes" id="UP000631114"/>
    </source>
</evidence>
<comment type="caution">
    <text evidence="2">The sequence shown here is derived from an EMBL/GenBank/DDBJ whole genome shotgun (WGS) entry which is preliminary data.</text>
</comment>
<sequence>MYDTAPTSPSVEMVQNQIGEPRAEMVQNQLGEPWKTGLFDCQQNPANELDMCSPLFRKFDLPFPDAATMLSIGHGSKPFAKSSESSKAEDWIQIQDGMDSLATKQYNRDIQVKSSIPLTIKPCPMSGNEIDETGPESAKAETTNNHTEEPRAEIVQNQIGEPWITGLFDCHQNRTNAIMTAFLPCMTFGQIAEVLDGGKMRWNGLLAQRAMQQRYPDQIVHPPQNQTMSK</sequence>
<evidence type="ECO:0000313" key="2">
    <source>
        <dbReference type="EMBL" id="KAF9615617.1"/>
    </source>
</evidence>
<organism evidence="2 3">
    <name type="scientific">Coptis chinensis</name>
    <dbReference type="NCBI Taxonomy" id="261450"/>
    <lineage>
        <taxon>Eukaryota</taxon>
        <taxon>Viridiplantae</taxon>
        <taxon>Streptophyta</taxon>
        <taxon>Embryophyta</taxon>
        <taxon>Tracheophyta</taxon>
        <taxon>Spermatophyta</taxon>
        <taxon>Magnoliopsida</taxon>
        <taxon>Ranunculales</taxon>
        <taxon>Ranunculaceae</taxon>
        <taxon>Coptidoideae</taxon>
        <taxon>Coptis</taxon>
    </lineage>
</organism>